<dbReference type="PANTHER" id="PTHR41536:SF1">
    <property type="entry name" value="PKHD-TYPE HYDROXYLASE YBIX"/>
    <property type="match status" value="1"/>
</dbReference>
<evidence type="ECO:0000256" key="6">
    <source>
        <dbReference type="ARBA" id="ARBA00023004"/>
    </source>
</evidence>
<feature type="binding site" evidence="7">
    <location>
        <position position="165"/>
    </location>
    <ligand>
        <name>2-oxoglutarate</name>
        <dbReference type="ChEBI" id="CHEBI:16810"/>
    </ligand>
</feature>
<evidence type="ECO:0000256" key="3">
    <source>
        <dbReference type="ARBA" id="ARBA00022896"/>
    </source>
</evidence>
<feature type="binding site" evidence="7">
    <location>
        <position position="96"/>
    </location>
    <ligand>
        <name>Fe cation</name>
        <dbReference type="ChEBI" id="CHEBI:24875"/>
    </ligand>
</feature>
<dbReference type="RefSeq" id="WP_379880306.1">
    <property type="nucleotide sequence ID" value="NZ_JBHPON010000001.1"/>
</dbReference>
<keyword evidence="6 7" id="KW-0408">Iron</keyword>
<keyword evidence="2 7" id="KW-0479">Metal-binding</keyword>
<dbReference type="EMBL" id="JBHPON010000001">
    <property type="protein sequence ID" value="MFC6034374.1"/>
    <property type="molecule type" value="Genomic_DNA"/>
</dbReference>
<comment type="caution">
    <text evidence="9">The sequence shown here is derived from an EMBL/GenBank/DDBJ whole genome shotgun (WGS) entry which is preliminary data.</text>
</comment>
<keyword evidence="3 7" id="KW-0847">Vitamin C</keyword>
<gene>
    <name evidence="9" type="ORF">ACFMB1_02400</name>
</gene>
<dbReference type="InterPro" id="IPR005123">
    <property type="entry name" value="Oxoglu/Fe-dep_dioxygenase_dom"/>
</dbReference>
<feature type="binding site" evidence="7">
    <location>
        <position position="98"/>
    </location>
    <ligand>
        <name>Fe cation</name>
        <dbReference type="ChEBI" id="CHEBI:24875"/>
    </ligand>
</feature>
<accession>A0ABW1KRL9</accession>
<dbReference type="Proteomes" id="UP001596116">
    <property type="component" value="Unassembled WGS sequence"/>
</dbReference>
<dbReference type="InterPro" id="IPR044862">
    <property type="entry name" value="Pro_4_hyd_alph_FE2OG_OXY"/>
</dbReference>
<evidence type="ECO:0000256" key="4">
    <source>
        <dbReference type="ARBA" id="ARBA00022964"/>
    </source>
</evidence>
<evidence type="ECO:0000256" key="5">
    <source>
        <dbReference type="ARBA" id="ARBA00023002"/>
    </source>
</evidence>
<evidence type="ECO:0000259" key="8">
    <source>
        <dbReference type="PROSITE" id="PS51471"/>
    </source>
</evidence>
<keyword evidence="10" id="KW-1185">Reference proteome</keyword>
<sequence>MILTFEDILPPESVRDIRAAFERIAFRDGRASAGAQAVLVKNNEQAIPGDAEAEPFRKMIADTIFRHPEFRLAARPLKLSSIMLSRYKPGMSYGAHVDHPISGGGEMRRDISFTLFLNDPHAYDGGALVIMDGAGELEIKLPAGSMVIYPSTTLHRVEEVTRGERLAAVGWAQSMVRDAKKREILYDLNVARLDFFEHYGKSKNSDLLAKAAANLLQMWADV</sequence>
<feature type="binding site" evidence="7">
    <location>
        <position position="155"/>
    </location>
    <ligand>
        <name>Fe cation</name>
        <dbReference type="ChEBI" id="CHEBI:24875"/>
    </ligand>
</feature>
<organism evidence="9 10">
    <name type="scientific">Hyphococcus aureus</name>
    <dbReference type="NCBI Taxonomy" id="2666033"/>
    <lineage>
        <taxon>Bacteria</taxon>
        <taxon>Pseudomonadati</taxon>
        <taxon>Pseudomonadota</taxon>
        <taxon>Alphaproteobacteria</taxon>
        <taxon>Parvularculales</taxon>
        <taxon>Parvularculaceae</taxon>
        <taxon>Hyphococcus</taxon>
    </lineage>
</organism>
<dbReference type="GO" id="GO:0051213">
    <property type="term" value="F:dioxygenase activity"/>
    <property type="evidence" value="ECO:0007669"/>
    <property type="project" value="UniProtKB-KW"/>
</dbReference>
<dbReference type="PROSITE" id="PS51471">
    <property type="entry name" value="FE2OG_OXY"/>
    <property type="match status" value="1"/>
</dbReference>
<reference evidence="9 10" key="1">
    <citation type="submission" date="2024-09" db="EMBL/GenBank/DDBJ databases">
        <authorList>
            <person name="Zhang Z.-H."/>
        </authorList>
    </citation>
    <scope>NUCLEOTIDE SEQUENCE [LARGE SCALE GENOMIC DNA]</scope>
    <source>
        <strain evidence="9 10">HHTR114</strain>
    </source>
</reference>
<comment type="cofactor">
    <cofactor evidence="1 7">
        <name>L-ascorbate</name>
        <dbReference type="ChEBI" id="CHEBI:38290"/>
    </cofactor>
</comment>
<dbReference type="Pfam" id="PF13640">
    <property type="entry name" value="2OG-FeII_Oxy_3"/>
    <property type="match status" value="1"/>
</dbReference>
<keyword evidence="5 7" id="KW-0560">Oxidoreductase</keyword>
<evidence type="ECO:0000256" key="7">
    <source>
        <dbReference type="HAMAP-Rule" id="MF_00657"/>
    </source>
</evidence>
<dbReference type="PANTHER" id="PTHR41536">
    <property type="entry name" value="PKHD-TYPE HYDROXYLASE YBIX"/>
    <property type="match status" value="1"/>
</dbReference>
<dbReference type="Gene3D" id="2.60.120.620">
    <property type="entry name" value="q2cbj1_9rhob like domain"/>
    <property type="match status" value="1"/>
</dbReference>
<evidence type="ECO:0000313" key="9">
    <source>
        <dbReference type="EMBL" id="MFC6034374.1"/>
    </source>
</evidence>
<evidence type="ECO:0000256" key="1">
    <source>
        <dbReference type="ARBA" id="ARBA00001961"/>
    </source>
</evidence>
<comment type="cofactor">
    <cofactor evidence="7">
        <name>Fe(2+)</name>
        <dbReference type="ChEBI" id="CHEBI:29033"/>
    </cofactor>
    <text evidence="7">Binds 1 Fe(2+) ion per subunit.</text>
</comment>
<evidence type="ECO:0000256" key="2">
    <source>
        <dbReference type="ARBA" id="ARBA00022723"/>
    </source>
</evidence>
<dbReference type="SUPFAM" id="SSF51197">
    <property type="entry name" value="Clavaminate synthase-like"/>
    <property type="match status" value="1"/>
</dbReference>
<name>A0ABW1KRL9_9PROT</name>
<dbReference type="SMART" id="SM00702">
    <property type="entry name" value="P4Hc"/>
    <property type="match status" value="1"/>
</dbReference>
<dbReference type="HAMAP" id="MF_00657">
    <property type="entry name" value="Hydroxyl_YbiX"/>
    <property type="match status" value="1"/>
</dbReference>
<feature type="domain" description="Fe2OG dioxygenase" evidence="8">
    <location>
        <begin position="78"/>
        <end position="174"/>
    </location>
</feature>
<proteinExistence type="inferred from homology"/>
<dbReference type="InterPro" id="IPR006620">
    <property type="entry name" value="Pro_4_hyd_alph"/>
</dbReference>
<protein>
    <submittedName>
        <fullName evidence="9">Fe2+-dependent dioxygenase</fullName>
    </submittedName>
</protein>
<dbReference type="Gene3D" id="4.10.860.20">
    <property type="entry name" value="Rabenosyn, Rab binding domain"/>
    <property type="match status" value="1"/>
</dbReference>
<keyword evidence="4 7" id="KW-0223">Dioxygenase</keyword>
<dbReference type="InterPro" id="IPR023550">
    <property type="entry name" value="PKHD_hydroxylase"/>
</dbReference>
<evidence type="ECO:0000313" key="10">
    <source>
        <dbReference type="Proteomes" id="UP001596116"/>
    </source>
</evidence>
<dbReference type="NCBIfam" id="NF003974">
    <property type="entry name" value="PRK05467.1-3"/>
    <property type="match status" value="1"/>
</dbReference>
<dbReference type="NCBIfam" id="NF003975">
    <property type="entry name" value="PRK05467.1-4"/>
    <property type="match status" value="1"/>
</dbReference>